<proteinExistence type="predicted"/>
<organism evidence="3 4">
    <name type="scientific">Antiquaquibacter soli</name>
    <dbReference type="NCBI Taxonomy" id="3064523"/>
    <lineage>
        <taxon>Bacteria</taxon>
        <taxon>Bacillati</taxon>
        <taxon>Actinomycetota</taxon>
        <taxon>Actinomycetes</taxon>
        <taxon>Micrococcales</taxon>
        <taxon>Microbacteriaceae</taxon>
        <taxon>Antiquaquibacter</taxon>
    </lineage>
</organism>
<comment type="caution">
    <text evidence="3">The sequence shown here is derived from an EMBL/GenBank/DDBJ whole genome shotgun (WGS) entry which is preliminary data.</text>
</comment>
<sequence>MYRYHFKPTLAKLGIRPARWHDLPHFYASACAAQGIDIRKVSRWMGHANINTTDSIYTQLFNGSSTEDMDRLDSLAARPPAVPIPRIG</sequence>
<dbReference type="RefSeq" id="WP_305001612.1">
    <property type="nucleotide sequence ID" value="NZ_JAUQUB010000001.1"/>
</dbReference>
<name>A0ABT9BL66_9MICO</name>
<feature type="domain" description="Tyr recombinase" evidence="2">
    <location>
        <begin position="1"/>
        <end position="70"/>
    </location>
</feature>
<dbReference type="Pfam" id="PF00589">
    <property type="entry name" value="Phage_integrase"/>
    <property type="match status" value="1"/>
</dbReference>
<dbReference type="InterPro" id="IPR013762">
    <property type="entry name" value="Integrase-like_cat_sf"/>
</dbReference>
<keyword evidence="1" id="KW-0233">DNA recombination</keyword>
<dbReference type="PROSITE" id="PS51898">
    <property type="entry name" value="TYR_RECOMBINASE"/>
    <property type="match status" value="1"/>
</dbReference>
<evidence type="ECO:0000313" key="3">
    <source>
        <dbReference type="EMBL" id="MDO7881197.1"/>
    </source>
</evidence>
<protein>
    <submittedName>
        <fullName evidence="3">Tyrosine-type recombinase/integrase</fullName>
    </submittedName>
</protein>
<evidence type="ECO:0000313" key="4">
    <source>
        <dbReference type="Proteomes" id="UP001241072"/>
    </source>
</evidence>
<dbReference type="InterPro" id="IPR011010">
    <property type="entry name" value="DNA_brk_join_enz"/>
</dbReference>
<dbReference type="EMBL" id="JAUQUB010000001">
    <property type="protein sequence ID" value="MDO7881197.1"/>
    <property type="molecule type" value="Genomic_DNA"/>
</dbReference>
<dbReference type="Proteomes" id="UP001241072">
    <property type="component" value="Unassembled WGS sequence"/>
</dbReference>
<dbReference type="SUPFAM" id="SSF56349">
    <property type="entry name" value="DNA breaking-rejoining enzymes"/>
    <property type="match status" value="1"/>
</dbReference>
<dbReference type="InterPro" id="IPR002104">
    <property type="entry name" value="Integrase_catalytic"/>
</dbReference>
<gene>
    <name evidence="3" type="ORF">Q5716_03045</name>
</gene>
<dbReference type="Gene3D" id="1.10.443.10">
    <property type="entry name" value="Intergrase catalytic core"/>
    <property type="match status" value="1"/>
</dbReference>
<reference evidence="3 4" key="1">
    <citation type="submission" date="2023-07" db="EMBL/GenBank/DDBJ databases">
        <title>Protaetiibacter sp. nov WY-16 isolated from soil.</title>
        <authorList>
            <person name="Liu B."/>
            <person name="Wan Y."/>
        </authorList>
    </citation>
    <scope>NUCLEOTIDE SEQUENCE [LARGE SCALE GENOMIC DNA]</scope>
    <source>
        <strain evidence="3 4">WY-16</strain>
    </source>
</reference>
<keyword evidence="4" id="KW-1185">Reference proteome</keyword>
<accession>A0ABT9BL66</accession>
<evidence type="ECO:0000259" key="2">
    <source>
        <dbReference type="PROSITE" id="PS51898"/>
    </source>
</evidence>
<evidence type="ECO:0000256" key="1">
    <source>
        <dbReference type="ARBA" id="ARBA00023172"/>
    </source>
</evidence>